<dbReference type="InterPro" id="IPR007627">
    <property type="entry name" value="RNA_pol_sigma70_r2"/>
</dbReference>
<dbReference type="InterPro" id="IPR013324">
    <property type="entry name" value="RNA_pol_sigma_r3/r4-like"/>
</dbReference>
<dbReference type="InterPro" id="IPR014284">
    <property type="entry name" value="RNA_pol_sigma-70_dom"/>
</dbReference>
<keyword evidence="3" id="KW-0731">Sigma factor</keyword>
<dbReference type="NCBIfam" id="TIGR02937">
    <property type="entry name" value="sigma70-ECF"/>
    <property type="match status" value="1"/>
</dbReference>
<dbReference type="SUPFAM" id="SSF88946">
    <property type="entry name" value="Sigma2 domain of RNA polymerase sigma factors"/>
    <property type="match status" value="1"/>
</dbReference>
<dbReference type="GO" id="GO:0016987">
    <property type="term" value="F:sigma factor activity"/>
    <property type="evidence" value="ECO:0007669"/>
    <property type="project" value="UniProtKB-KW"/>
</dbReference>
<dbReference type="RefSeq" id="WP_013817151.1">
    <property type="nucleotide sequence ID" value="NC_015572.1"/>
</dbReference>
<keyword evidence="2" id="KW-0805">Transcription regulation</keyword>
<dbReference type="AlphaFoldDB" id="G0A1I6"/>
<dbReference type="Pfam" id="PF08281">
    <property type="entry name" value="Sigma70_r4_2"/>
    <property type="match status" value="1"/>
</dbReference>
<name>G0A1I6_METMM</name>
<dbReference type="OrthoDB" id="6689546at2"/>
<dbReference type="eggNOG" id="COG1595">
    <property type="taxonomic scope" value="Bacteria"/>
</dbReference>
<dbReference type="InterPro" id="IPR013325">
    <property type="entry name" value="RNA_pol_sigma_r2"/>
</dbReference>
<dbReference type="Gene3D" id="1.10.10.10">
    <property type="entry name" value="Winged helix-like DNA-binding domain superfamily/Winged helix DNA-binding domain"/>
    <property type="match status" value="1"/>
</dbReference>
<dbReference type="PANTHER" id="PTHR43133">
    <property type="entry name" value="RNA POLYMERASE ECF-TYPE SIGMA FACTO"/>
    <property type="match status" value="1"/>
</dbReference>
<protein>
    <submittedName>
        <fullName evidence="7">RNA polymerase, sigma-24 subunit, ECF subfamily</fullName>
    </submittedName>
</protein>
<dbReference type="InterPro" id="IPR036388">
    <property type="entry name" value="WH-like_DNA-bd_sf"/>
</dbReference>
<dbReference type="Proteomes" id="UP000008888">
    <property type="component" value="Chromosome"/>
</dbReference>
<dbReference type="InterPro" id="IPR039425">
    <property type="entry name" value="RNA_pol_sigma-70-like"/>
</dbReference>
<dbReference type="InterPro" id="IPR013249">
    <property type="entry name" value="RNA_pol_sigma70_r4_t2"/>
</dbReference>
<feature type="domain" description="RNA polymerase sigma factor 70 region 4 type 2" evidence="6">
    <location>
        <begin position="114"/>
        <end position="156"/>
    </location>
</feature>
<evidence type="ECO:0000313" key="7">
    <source>
        <dbReference type="EMBL" id="AEF98879.1"/>
    </source>
</evidence>
<dbReference type="EMBL" id="CP002738">
    <property type="protein sequence ID" value="AEF98879.1"/>
    <property type="molecule type" value="Genomic_DNA"/>
</dbReference>
<reference evidence="7 8" key="1">
    <citation type="journal article" date="2011" name="J. Bacteriol.">
        <title>Complete Genome Sequence of the Aerobic Marine Methanotroph Methylomonas methanica MC09.</title>
        <authorList>
            <person name="Boden R."/>
            <person name="Cunliffe M."/>
            <person name="Scanlan J."/>
            <person name="Moussard H."/>
            <person name="Kits K.D."/>
            <person name="Klotz M.G."/>
            <person name="Jetten M.S."/>
            <person name="Vuilleumier S."/>
            <person name="Han J."/>
            <person name="Peters L."/>
            <person name="Mikhailova N."/>
            <person name="Teshima H."/>
            <person name="Tapia R."/>
            <person name="Kyrpides N."/>
            <person name="Ivanova N."/>
            <person name="Pagani I."/>
            <person name="Cheng J.F."/>
            <person name="Goodwin L."/>
            <person name="Han C."/>
            <person name="Hauser L."/>
            <person name="Land M.L."/>
            <person name="Lapidus A."/>
            <person name="Lucas S."/>
            <person name="Pitluck S."/>
            <person name="Woyke T."/>
            <person name="Stein L."/>
            <person name="Murrell J.C."/>
        </authorList>
    </citation>
    <scope>NUCLEOTIDE SEQUENCE [LARGE SCALE GENOMIC DNA]</scope>
    <source>
        <strain evidence="7 8">MC09</strain>
    </source>
</reference>
<dbReference type="GO" id="GO:0003677">
    <property type="term" value="F:DNA binding"/>
    <property type="evidence" value="ECO:0007669"/>
    <property type="project" value="InterPro"/>
</dbReference>
<dbReference type="Gene3D" id="1.10.1740.10">
    <property type="match status" value="1"/>
</dbReference>
<evidence type="ECO:0000259" key="6">
    <source>
        <dbReference type="Pfam" id="PF08281"/>
    </source>
</evidence>
<feature type="domain" description="RNA polymerase sigma-70 region 2" evidence="5">
    <location>
        <begin position="12"/>
        <end position="77"/>
    </location>
</feature>
<gene>
    <name evidence="7" type="ordered locus">Metme_0435</name>
</gene>
<dbReference type="PANTHER" id="PTHR43133:SF63">
    <property type="entry name" value="RNA POLYMERASE SIGMA FACTOR FECI-RELATED"/>
    <property type="match status" value="1"/>
</dbReference>
<reference evidence="8" key="3">
    <citation type="submission" date="2011-05" db="EMBL/GenBank/DDBJ databases">
        <title>Complete sequence of Methylomonas methanica MC09.</title>
        <authorList>
            <consortium name="US DOE Joint Genome Institute"/>
            <person name="Lucas S."/>
            <person name="Han J."/>
            <person name="Lapidus A."/>
            <person name="Cheng J.-F."/>
            <person name="Goodwin L."/>
            <person name="Pitluck S."/>
            <person name="Peters L."/>
            <person name="Mikhailova N."/>
            <person name="Teshima H."/>
            <person name="Han C."/>
            <person name="Tapia R."/>
            <person name="Land M."/>
            <person name="Hauser L."/>
            <person name="Kyrpides N."/>
            <person name="Ivanova N."/>
            <person name="Pagani I."/>
            <person name="Stein L."/>
            <person name="Woyke T."/>
        </authorList>
    </citation>
    <scope>NUCLEOTIDE SEQUENCE [LARGE SCALE GENOMIC DNA]</scope>
    <source>
        <strain evidence="8">MC09</strain>
    </source>
</reference>
<accession>G0A1I6</accession>
<proteinExistence type="inferred from homology"/>
<reference key="2">
    <citation type="submission" date="2011-05" db="EMBL/GenBank/DDBJ databases">
        <title>Complete genome sequence of the aerobic marine methanotroph Methylomonas methanica MC09.</title>
        <authorList>
            <person name="Boden R."/>
            <person name="Cunliffe M."/>
            <person name="Scanlan J."/>
            <person name="Moussard H."/>
            <person name="Kits K.D."/>
            <person name="Klotz M."/>
            <person name="Jetten M."/>
            <person name="Vuilleumier S."/>
            <person name="Han J."/>
            <person name="Peters L."/>
            <person name="Mikhailova N."/>
            <person name="Teshima H."/>
            <person name="Tapia R."/>
            <person name="Kyrpides N."/>
            <person name="Ivanova N."/>
            <person name="Pagani I."/>
            <person name="Cheng J.-F."/>
            <person name="Goodwin L."/>
            <person name="Han C."/>
            <person name="Hauser L."/>
            <person name="Land M."/>
            <person name="Lapidus A."/>
            <person name="Lucas S."/>
            <person name="Pitluck S."/>
            <person name="Woyke T."/>
            <person name="Stein L.Y."/>
            <person name="Murrell C."/>
        </authorList>
    </citation>
    <scope>NUCLEOTIDE SEQUENCE</scope>
    <source>
        <strain>MC09</strain>
    </source>
</reference>
<keyword evidence="8" id="KW-1185">Reference proteome</keyword>
<dbReference type="GO" id="GO:0006352">
    <property type="term" value="P:DNA-templated transcription initiation"/>
    <property type="evidence" value="ECO:0007669"/>
    <property type="project" value="InterPro"/>
</dbReference>
<dbReference type="Pfam" id="PF04542">
    <property type="entry name" value="Sigma70_r2"/>
    <property type="match status" value="1"/>
</dbReference>
<dbReference type="STRING" id="857087.Metme_0435"/>
<keyword evidence="4" id="KW-0804">Transcription</keyword>
<evidence type="ECO:0000313" key="8">
    <source>
        <dbReference type="Proteomes" id="UP000008888"/>
    </source>
</evidence>
<dbReference type="KEGG" id="mmt:Metme_0435"/>
<evidence type="ECO:0000256" key="1">
    <source>
        <dbReference type="ARBA" id="ARBA00010641"/>
    </source>
</evidence>
<dbReference type="HOGENOM" id="CLU_047691_12_2_6"/>
<evidence type="ECO:0000256" key="3">
    <source>
        <dbReference type="ARBA" id="ARBA00023082"/>
    </source>
</evidence>
<evidence type="ECO:0000259" key="5">
    <source>
        <dbReference type="Pfam" id="PF04542"/>
    </source>
</evidence>
<evidence type="ECO:0000256" key="4">
    <source>
        <dbReference type="ARBA" id="ARBA00023163"/>
    </source>
</evidence>
<organism evidence="7 8">
    <name type="scientific">Methylomonas methanica (strain DSM 25384 / MC09)</name>
    <dbReference type="NCBI Taxonomy" id="857087"/>
    <lineage>
        <taxon>Bacteria</taxon>
        <taxon>Pseudomonadati</taxon>
        <taxon>Pseudomonadota</taxon>
        <taxon>Gammaproteobacteria</taxon>
        <taxon>Methylococcales</taxon>
        <taxon>Methylococcaceae</taxon>
        <taxon>Methylomonas</taxon>
    </lineage>
</organism>
<evidence type="ECO:0000256" key="2">
    <source>
        <dbReference type="ARBA" id="ARBA00023015"/>
    </source>
</evidence>
<comment type="similarity">
    <text evidence="1">Belongs to the sigma-70 factor family. ECF subfamily.</text>
</comment>
<dbReference type="SUPFAM" id="SSF88659">
    <property type="entry name" value="Sigma3 and sigma4 domains of RNA polymerase sigma factors"/>
    <property type="match status" value="1"/>
</dbReference>
<sequence length="170" mass="19687">MNPDFPPLTVAFLHHQSELRQFLYRRVHCAETAADLLHDTYLQIADYPAQGQIANGRAFLYRVAGNLALDHLRAQTRQQARDGGDLDDEWPCLRPQPEDYLQARQQWLEVSCWLSSLPLSGRQMLYWYRLDGKSQRQIATELGVSERHVEHVLSRAGKLLAEKRLIDDSY</sequence>